<dbReference type="PRINTS" id="PR00455">
    <property type="entry name" value="HTHTETR"/>
</dbReference>
<organism evidence="6 7">
    <name type="scientific">Acinetobacter pollinis</name>
    <dbReference type="NCBI Taxonomy" id="2605270"/>
    <lineage>
        <taxon>Bacteria</taxon>
        <taxon>Pseudomonadati</taxon>
        <taxon>Pseudomonadota</taxon>
        <taxon>Gammaproteobacteria</taxon>
        <taxon>Moraxellales</taxon>
        <taxon>Moraxellaceae</taxon>
        <taxon>Acinetobacter</taxon>
    </lineage>
</organism>
<feature type="DNA-binding region" description="H-T-H motif" evidence="4">
    <location>
        <begin position="25"/>
        <end position="44"/>
    </location>
</feature>
<reference evidence="6 7" key="1">
    <citation type="submission" date="2019-08" db="EMBL/GenBank/DDBJ databases">
        <title>Five species of Acinetobacter isolated from floral nectar and animal pollinators.</title>
        <authorList>
            <person name="Hendry T.A."/>
        </authorList>
    </citation>
    <scope>NUCLEOTIDE SEQUENCE [LARGE SCALE GENOMIC DNA]</scope>
    <source>
        <strain evidence="6 7">MD18.27</strain>
    </source>
</reference>
<evidence type="ECO:0000256" key="1">
    <source>
        <dbReference type="ARBA" id="ARBA00023015"/>
    </source>
</evidence>
<comment type="caution">
    <text evidence="6">The sequence shown here is derived from an EMBL/GenBank/DDBJ whole genome shotgun (WGS) entry which is preliminary data.</text>
</comment>
<dbReference type="Gene3D" id="1.10.357.10">
    <property type="entry name" value="Tetracycline Repressor, domain 2"/>
    <property type="match status" value="1"/>
</dbReference>
<dbReference type="EMBL" id="VTDN01000004">
    <property type="protein sequence ID" value="MEB5476574.1"/>
    <property type="molecule type" value="Genomic_DNA"/>
</dbReference>
<keyword evidence="2 4" id="KW-0238">DNA-binding</keyword>
<evidence type="ECO:0000256" key="2">
    <source>
        <dbReference type="ARBA" id="ARBA00023125"/>
    </source>
</evidence>
<dbReference type="SUPFAM" id="SSF48498">
    <property type="entry name" value="Tetracyclin repressor-like, C-terminal domain"/>
    <property type="match status" value="1"/>
</dbReference>
<dbReference type="InterPro" id="IPR001647">
    <property type="entry name" value="HTH_TetR"/>
</dbReference>
<dbReference type="PANTHER" id="PTHR47506">
    <property type="entry name" value="TRANSCRIPTIONAL REGULATORY PROTEIN"/>
    <property type="match status" value="1"/>
</dbReference>
<dbReference type="InterPro" id="IPR009057">
    <property type="entry name" value="Homeodomain-like_sf"/>
</dbReference>
<keyword evidence="7" id="KW-1185">Reference proteome</keyword>
<dbReference type="RefSeq" id="WP_325775083.1">
    <property type="nucleotide sequence ID" value="NZ_VTDN01000004.1"/>
</dbReference>
<evidence type="ECO:0000259" key="5">
    <source>
        <dbReference type="PROSITE" id="PS50977"/>
    </source>
</evidence>
<protein>
    <submittedName>
        <fullName evidence="6">TetR/AcrR family transcriptional regulator</fullName>
    </submittedName>
</protein>
<dbReference type="Proteomes" id="UP001339883">
    <property type="component" value="Unassembled WGS sequence"/>
</dbReference>
<keyword evidence="3" id="KW-0804">Transcription</keyword>
<sequence length="188" mass="22177">MSKSALKILDTAEKLFNEQSFTGVGVDLIRDVSGCSKTTLYTYFKNKNELIKQVLSVRDERYRRSLMTYVDSHTNEEKINYILKWHMEWFQSKTFKGCMFVRAVGESVKTQEEIIECARQHKVWLRSYIYQACESFENHRIIADLIYHILEGLISRFLVEDYDADVAEQAYINMNTMISSLESWKPRV</sequence>
<dbReference type="InterPro" id="IPR036271">
    <property type="entry name" value="Tet_transcr_reg_TetR-rel_C_sf"/>
</dbReference>
<name>A0ABU6DRV6_9GAMM</name>
<evidence type="ECO:0000256" key="4">
    <source>
        <dbReference type="PROSITE-ProRule" id="PRU00335"/>
    </source>
</evidence>
<evidence type="ECO:0000256" key="3">
    <source>
        <dbReference type="ARBA" id="ARBA00023163"/>
    </source>
</evidence>
<dbReference type="PANTHER" id="PTHR47506:SF1">
    <property type="entry name" value="HTH-TYPE TRANSCRIPTIONAL REGULATOR YJDC"/>
    <property type="match status" value="1"/>
</dbReference>
<dbReference type="PROSITE" id="PS50977">
    <property type="entry name" value="HTH_TETR_2"/>
    <property type="match status" value="1"/>
</dbReference>
<keyword evidence="1" id="KW-0805">Transcription regulation</keyword>
<dbReference type="SUPFAM" id="SSF46689">
    <property type="entry name" value="Homeodomain-like"/>
    <property type="match status" value="1"/>
</dbReference>
<feature type="domain" description="HTH tetR-type" evidence="5">
    <location>
        <begin position="2"/>
        <end position="62"/>
    </location>
</feature>
<evidence type="ECO:0000313" key="6">
    <source>
        <dbReference type="EMBL" id="MEB5476574.1"/>
    </source>
</evidence>
<dbReference type="Pfam" id="PF00440">
    <property type="entry name" value="TetR_N"/>
    <property type="match status" value="1"/>
</dbReference>
<evidence type="ECO:0000313" key="7">
    <source>
        <dbReference type="Proteomes" id="UP001339883"/>
    </source>
</evidence>
<proteinExistence type="predicted"/>
<accession>A0ABU6DRV6</accession>
<gene>
    <name evidence="6" type="ORF">I2F25_05870</name>
</gene>